<protein>
    <submittedName>
        <fullName evidence="1">Uncharacterized protein</fullName>
    </submittedName>
</protein>
<name>A0AAN7P054_MYCAM</name>
<reference evidence="1 2" key="1">
    <citation type="journal article" date="2023" name="J. Hered.">
        <title>Chromosome-level genome of the wood stork (Mycteria americana) provides insight into avian chromosome evolution.</title>
        <authorList>
            <person name="Flamio R. Jr."/>
            <person name="Ramstad K.M."/>
        </authorList>
    </citation>
    <scope>NUCLEOTIDE SEQUENCE [LARGE SCALE GENOMIC DNA]</scope>
    <source>
        <strain evidence="1">JAX WOST 10</strain>
    </source>
</reference>
<accession>A0AAN7P054</accession>
<dbReference type="Proteomes" id="UP001333110">
    <property type="component" value="Unassembled WGS sequence"/>
</dbReference>
<gene>
    <name evidence="1" type="ORF">QYF61_016835</name>
</gene>
<evidence type="ECO:0000313" key="2">
    <source>
        <dbReference type="Proteomes" id="UP001333110"/>
    </source>
</evidence>
<sequence>MLHCPWKYGVIKCTGKASTGILCSVLDSQCEMDGNKLETEQQSTAKTVRGLKHVAKEGQLRELGIYTHKRAKILVLQDDNKGQQPQIVAWVDIREKNLYWGIIQGTKGGCGIAVLGVSMAFQSGQTNPHRNTFADKLPKLFSTVIWQGLQPDGFASDSSKDSTHQRDQHWVVKHWKRLPREVVESPSPEVFKRRLDEVLRDMV</sequence>
<evidence type="ECO:0000313" key="1">
    <source>
        <dbReference type="EMBL" id="KAK4824590.1"/>
    </source>
</evidence>
<dbReference type="AlphaFoldDB" id="A0AAN7P054"/>
<organism evidence="1 2">
    <name type="scientific">Mycteria americana</name>
    <name type="common">Wood stork</name>
    <dbReference type="NCBI Taxonomy" id="33587"/>
    <lineage>
        <taxon>Eukaryota</taxon>
        <taxon>Metazoa</taxon>
        <taxon>Chordata</taxon>
        <taxon>Craniata</taxon>
        <taxon>Vertebrata</taxon>
        <taxon>Euteleostomi</taxon>
        <taxon>Archelosauria</taxon>
        <taxon>Archosauria</taxon>
        <taxon>Dinosauria</taxon>
        <taxon>Saurischia</taxon>
        <taxon>Theropoda</taxon>
        <taxon>Coelurosauria</taxon>
        <taxon>Aves</taxon>
        <taxon>Neognathae</taxon>
        <taxon>Neoaves</taxon>
        <taxon>Aequornithes</taxon>
        <taxon>Ciconiiformes</taxon>
        <taxon>Ciconiidae</taxon>
        <taxon>Mycteria</taxon>
    </lineage>
</organism>
<keyword evidence="2" id="KW-1185">Reference proteome</keyword>
<dbReference type="EMBL" id="JAUNZN010000003">
    <property type="protein sequence ID" value="KAK4824590.1"/>
    <property type="molecule type" value="Genomic_DNA"/>
</dbReference>
<comment type="caution">
    <text evidence="1">The sequence shown here is derived from an EMBL/GenBank/DDBJ whole genome shotgun (WGS) entry which is preliminary data.</text>
</comment>
<proteinExistence type="predicted"/>